<dbReference type="PROSITE" id="PS50106">
    <property type="entry name" value="PDZ"/>
    <property type="match status" value="1"/>
</dbReference>
<dbReference type="Pfam" id="PF17820">
    <property type="entry name" value="PDZ_6"/>
    <property type="match status" value="1"/>
</dbReference>
<accession>T0BPH9</accession>
<dbReference type="InterPro" id="IPR007549">
    <property type="entry name" value="DUF512"/>
</dbReference>
<dbReference type="InterPro" id="IPR045375">
    <property type="entry name" value="Put_radical_SAM-like_N"/>
</dbReference>
<dbReference type="AlphaFoldDB" id="T0BPH9"/>
<dbReference type="InterPro" id="IPR041489">
    <property type="entry name" value="PDZ_6"/>
</dbReference>
<gene>
    <name evidence="1" type="ORF">K1I37_11800</name>
</gene>
<accession>A0A9E6ZNC2</accession>
<dbReference type="KEGG" id="aaco:K1I37_11800"/>
<proteinExistence type="predicted"/>
<dbReference type="Pfam" id="PF19238">
    <property type="entry name" value="Radical_SAM_2"/>
    <property type="match status" value="1"/>
</dbReference>
<dbReference type="STRING" id="1356854.N007_14555"/>
<dbReference type="SUPFAM" id="SSF102114">
    <property type="entry name" value="Radical SAM enzymes"/>
    <property type="match status" value="1"/>
</dbReference>
<reference evidence="2" key="1">
    <citation type="journal article" date="2022" name="G3 (Bethesda)">
        <title>Unveiling the complete genome sequence of Alicyclobacillus acidoterrestris DSM 3922T, a taint-producing strain.</title>
        <authorList>
            <person name="Leonardo I.C."/>
            <person name="Barreto Crespo M.T."/>
            <person name="Gaspar F.B."/>
        </authorList>
    </citation>
    <scope>NUCLEOTIDE SEQUENCE [LARGE SCALE GENOMIC DNA]</scope>
    <source>
        <strain evidence="2">DSM 3922</strain>
    </source>
</reference>
<organism evidence="1 2">
    <name type="scientific">Alicyclobacillus acidoterrestris (strain ATCC 49025 / DSM 3922 / CIP 106132 / NCIMB 13137 / GD3B)</name>
    <dbReference type="NCBI Taxonomy" id="1356854"/>
    <lineage>
        <taxon>Bacteria</taxon>
        <taxon>Bacillati</taxon>
        <taxon>Bacillota</taxon>
        <taxon>Bacilli</taxon>
        <taxon>Bacillales</taxon>
        <taxon>Alicyclobacillaceae</taxon>
        <taxon>Alicyclobacillus</taxon>
    </lineage>
</organism>
<protein>
    <submittedName>
        <fullName evidence="1">DUF512 domain-containing protein</fullName>
    </submittedName>
</protein>
<dbReference type="InterPro" id="IPR036034">
    <property type="entry name" value="PDZ_sf"/>
</dbReference>
<dbReference type="OrthoDB" id="9774724at2"/>
<dbReference type="SUPFAM" id="SSF50156">
    <property type="entry name" value="PDZ domain-like"/>
    <property type="match status" value="1"/>
</dbReference>
<dbReference type="Gene3D" id="3.20.20.70">
    <property type="entry name" value="Aldolase class I"/>
    <property type="match status" value="1"/>
</dbReference>
<dbReference type="EMBL" id="CP080467">
    <property type="protein sequence ID" value="UNO47405.1"/>
    <property type="molecule type" value="Genomic_DNA"/>
</dbReference>
<sequence length="456" mass="51378">MPKIKEVKPGSLAEELDLQPGDELIRINGTTINDIVDLQFALADETIDMEIKRANGEIWQIEVDKDYDEGLGVEWEHPTVDRVHLCHNKCVFCFVDQIPGQMRKTLNVRDDDYRLSFLHGNFVTLTNLKDGELERIVRLKMSPLNISVHTTNPTLRVRMLGNKKSGEILNQIAYLAEHGIEMNTQIVLCPEWNDGEELDRTIRELAPFYPAVRTLSVVPVGLTRHRRGLHKLRGCTPEEARTVVNQIRAWQEKLRPELHTSFVHAADEFYVLANEPVPPSDYYDDFSQTENGVGVIRTFLDEMDEALPRAPKTLSTARRKVGIVTSVSAEKTIRESLARLDGVHGLHYEVFPVVNNFYGNNVSVAGLLTGTDIMAQLAGKVAHLDTVLVPDIMLKDDDDICLDDYRIEDIERALKTDITVVPATGTGLVFGTLGYTQALPPRRRYEATLRSMAQAQ</sequence>
<dbReference type="RefSeq" id="WP_021298056.1">
    <property type="nucleotide sequence ID" value="NZ_AURB01000169.1"/>
</dbReference>
<dbReference type="InterPro" id="IPR058240">
    <property type="entry name" value="rSAM_sf"/>
</dbReference>
<evidence type="ECO:0000313" key="2">
    <source>
        <dbReference type="Proteomes" id="UP000829401"/>
    </source>
</evidence>
<dbReference type="Pfam" id="PF04459">
    <property type="entry name" value="DUF512"/>
    <property type="match status" value="1"/>
</dbReference>
<name>T0BPH9_ALIAG</name>
<keyword evidence="2" id="KW-1185">Reference proteome</keyword>
<dbReference type="InterPro" id="IPR013785">
    <property type="entry name" value="Aldolase_TIM"/>
</dbReference>
<dbReference type="Proteomes" id="UP000829401">
    <property type="component" value="Chromosome"/>
</dbReference>
<dbReference type="InterPro" id="IPR001478">
    <property type="entry name" value="PDZ"/>
</dbReference>
<dbReference type="eggNOG" id="COG1625">
    <property type="taxonomic scope" value="Bacteria"/>
</dbReference>
<evidence type="ECO:0000313" key="1">
    <source>
        <dbReference type="EMBL" id="UNO47405.1"/>
    </source>
</evidence>
<dbReference type="Gene3D" id="2.30.42.10">
    <property type="match status" value="1"/>
</dbReference>